<dbReference type="SMART" id="SM00388">
    <property type="entry name" value="HisKA"/>
    <property type="match status" value="1"/>
</dbReference>
<keyword evidence="5" id="KW-0547">Nucleotide-binding</keyword>
<dbReference type="Pfam" id="PF00005">
    <property type="entry name" value="ABC_tran"/>
    <property type="match status" value="1"/>
</dbReference>
<accession>A0A5C1QSD8</accession>
<evidence type="ECO:0000256" key="1">
    <source>
        <dbReference type="ARBA" id="ARBA00000085"/>
    </source>
</evidence>
<dbReference type="PROSITE" id="PS50109">
    <property type="entry name" value="HIS_KIN"/>
    <property type="match status" value="1"/>
</dbReference>
<dbReference type="SMART" id="SM00387">
    <property type="entry name" value="HATPase_c"/>
    <property type="match status" value="1"/>
</dbReference>
<comment type="catalytic activity">
    <reaction evidence="1">
        <text>ATP + protein L-histidine = ADP + protein N-phospho-L-histidine.</text>
        <dbReference type="EC" id="2.7.13.3"/>
    </reaction>
</comment>
<reference evidence="9 10" key="1">
    <citation type="submission" date="2019-02" db="EMBL/GenBank/DDBJ databases">
        <title>Complete Genome Sequence and Methylome Analysis of free living Spirochaetas.</title>
        <authorList>
            <person name="Fomenkov A."/>
            <person name="Dubinina G."/>
            <person name="Leshcheva N."/>
            <person name="Mikheeva N."/>
            <person name="Grabovich M."/>
            <person name="Vincze T."/>
            <person name="Roberts R.J."/>
        </authorList>
    </citation>
    <scope>NUCLEOTIDE SEQUENCE [LARGE SCALE GENOMIC DNA]</scope>
    <source>
        <strain evidence="9 10">K2</strain>
    </source>
</reference>
<keyword evidence="4" id="KW-0597">Phosphoprotein</keyword>
<comment type="similarity">
    <text evidence="2">Belongs to the ABC transporter superfamily. AI-2 autoinducer porter (TC 3.A.1.2.8) family.</text>
</comment>
<dbReference type="EC" id="2.7.13.3" evidence="3"/>
<evidence type="ECO:0000313" key="9">
    <source>
        <dbReference type="EMBL" id="QEN09554.1"/>
    </source>
</evidence>
<evidence type="ECO:0000313" key="10">
    <source>
        <dbReference type="Proteomes" id="UP000324209"/>
    </source>
</evidence>
<dbReference type="GO" id="GO:0005524">
    <property type="term" value="F:ATP binding"/>
    <property type="evidence" value="ECO:0007669"/>
    <property type="project" value="UniProtKB-KW"/>
</dbReference>
<keyword evidence="6 9" id="KW-0067">ATP-binding</keyword>
<dbReference type="CDD" id="cd00082">
    <property type="entry name" value="HisKA"/>
    <property type="match status" value="1"/>
</dbReference>
<dbReference type="Pfam" id="PF02518">
    <property type="entry name" value="HATPase_c"/>
    <property type="match status" value="1"/>
</dbReference>
<dbReference type="GO" id="GO:0016887">
    <property type="term" value="F:ATP hydrolysis activity"/>
    <property type="evidence" value="ECO:0007669"/>
    <property type="project" value="InterPro"/>
</dbReference>
<dbReference type="RefSeq" id="WP_149487628.1">
    <property type="nucleotide sequence ID" value="NZ_CP036150.1"/>
</dbReference>
<dbReference type="SUPFAM" id="SSF52540">
    <property type="entry name" value="P-loop containing nucleoside triphosphate hydrolases"/>
    <property type="match status" value="1"/>
</dbReference>
<evidence type="ECO:0000256" key="2">
    <source>
        <dbReference type="ARBA" id="ARBA00009404"/>
    </source>
</evidence>
<dbReference type="PANTHER" id="PTHR43790">
    <property type="entry name" value="CARBOHYDRATE TRANSPORT ATP-BINDING PROTEIN MG119-RELATED"/>
    <property type="match status" value="1"/>
</dbReference>
<evidence type="ECO:0000256" key="5">
    <source>
        <dbReference type="ARBA" id="ARBA00022741"/>
    </source>
</evidence>
<feature type="domain" description="Histidine kinase" evidence="7">
    <location>
        <begin position="403"/>
        <end position="617"/>
    </location>
</feature>
<dbReference type="GO" id="GO:0000155">
    <property type="term" value="F:phosphorelay sensor kinase activity"/>
    <property type="evidence" value="ECO:0007669"/>
    <property type="project" value="InterPro"/>
</dbReference>
<dbReference type="PRINTS" id="PR00344">
    <property type="entry name" value="BCTRLSENSOR"/>
</dbReference>
<dbReference type="InterPro" id="IPR027417">
    <property type="entry name" value="P-loop_NTPase"/>
</dbReference>
<dbReference type="Gene3D" id="1.10.287.130">
    <property type="match status" value="1"/>
</dbReference>
<dbReference type="InterPro" id="IPR003594">
    <property type="entry name" value="HATPase_dom"/>
</dbReference>
<dbReference type="Gene3D" id="3.30.450.20">
    <property type="entry name" value="PAS domain"/>
    <property type="match status" value="1"/>
</dbReference>
<dbReference type="OrthoDB" id="366208at2"/>
<dbReference type="Gene3D" id="3.30.565.10">
    <property type="entry name" value="Histidine kinase-like ATPase, C-terminal domain"/>
    <property type="match status" value="1"/>
</dbReference>
<dbReference type="KEGG" id="ock:EXM22_16775"/>
<dbReference type="InterPro" id="IPR005467">
    <property type="entry name" value="His_kinase_dom"/>
</dbReference>
<dbReference type="SUPFAM" id="SSF47384">
    <property type="entry name" value="Homodimeric domain of signal transducing histidine kinase"/>
    <property type="match status" value="1"/>
</dbReference>
<dbReference type="InterPro" id="IPR050107">
    <property type="entry name" value="ABC_carbohydrate_import_ATPase"/>
</dbReference>
<dbReference type="InterPro" id="IPR035965">
    <property type="entry name" value="PAS-like_dom_sf"/>
</dbReference>
<dbReference type="InterPro" id="IPR004358">
    <property type="entry name" value="Sig_transdc_His_kin-like_C"/>
</dbReference>
<evidence type="ECO:0000259" key="8">
    <source>
        <dbReference type="PROSITE" id="PS50893"/>
    </source>
</evidence>
<evidence type="ECO:0000256" key="3">
    <source>
        <dbReference type="ARBA" id="ARBA00012438"/>
    </source>
</evidence>
<dbReference type="PANTHER" id="PTHR43790:SF2">
    <property type="entry name" value="AUTOINDUCER 2 IMPORT ATP-BINDING PROTEIN LSRA"/>
    <property type="match status" value="1"/>
</dbReference>
<keyword evidence="10" id="KW-1185">Reference proteome</keyword>
<dbReference type="InterPro" id="IPR036890">
    <property type="entry name" value="HATPase_C_sf"/>
</dbReference>
<dbReference type="PROSITE" id="PS50893">
    <property type="entry name" value="ABC_TRANSPORTER_2"/>
    <property type="match status" value="1"/>
</dbReference>
<dbReference type="AlphaFoldDB" id="A0A5C1QSD8"/>
<gene>
    <name evidence="9" type="ORF">EXM22_16775</name>
</gene>
<name>A0A5C1QSD8_9SPIO</name>
<feature type="domain" description="ABC transporter" evidence="8">
    <location>
        <begin position="13"/>
        <end position="251"/>
    </location>
</feature>
<dbReference type="SUPFAM" id="SSF55785">
    <property type="entry name" value="PYP-like sensor domain (PAS domain)"/>
    <property type="match status" value="1"/>
</dbReference>
<dbReference type="Proteomes" id="UP000324209">
    <property type="component" value="Chromosome"/>
</dbReference>
<dbReference type="InterPro" id="IPR036097">
    <property type="entry name" value="HisK_dim/P_sf"/>
</dbReference>
<proteinExistence type="inferred from homology"/>
<dbReference type="CDD" id="cd03216">
    <property type="entry name" value="ABC_Carb_Monos_I"/>
    <property type="match status" value="1"/>
</dbReference>
<dbReference type="SMART" id="SM00382">
    <property type="entry name" value="AAA"/>
    <property type="match status" value="1"/>
</dbReference>
<dbReference type="Gene3D" id="3.40.50.300">
    <property type="entry name" value="P-loop containing nucleotide triphosphate hydrolases"/>
    <property type="match status" value="1"/>
</dbReference>
<dbReference type="SUPFAM" id="SSF55874">
    <property type="entry name" value="ATPase domain of HSP90 chaperone/DNA topoisomerase II/histidine kinase"/>
    <property type="match status" value="1"/>
</dbReference>
<dbReference type="InterPro" id="IPR003439">
    <property type="entry name" value="ABC_transporter-like_ATP-bd"/>
</dbReference>
<sequence>MKSFDWNHETPILELKDVSIQYGTIKALDGINLSIHGGEIHAIVGEHGAGKSTLAKMVANLISPDSGQILFRGKPYGPLGYKGTIDAGIRMVFQKMQLNQTLTVAENLFIANKEAFGSRGGFFSQKKVDRLAETFLRENQYNLKPRTKVSELGLSDRALLSIIKNLYHPPRILILDEALEKLSAQGLDRVIQTLKKLRDDGCSILFITHRIDDLYMIADRVSVVRKGEVLISDDIGELDKISLIKIAYTQFSNLEDHLGQAEEFNKLMKYNEVILKQLPISLIVSNFENRIRMMNGSAKELFSTSSASDMIDLSLEELFQNNPRTLDLLKETRGGKDTRSLYNTPLKLNQGTAMVNIIVFPIFEGTLLIGNMLIIEDITEREQLRNQLVLSEKLASLGLLAAGVAHEINNPLGVITNYLESFKMDKILAEERDSVYAYLFEQINYITQVIGNLISFSENQSQTTELVCVNEAIQNIIDLIRFNGKQKHIQIQFSPNKSEVLNVRINKNEFKQVILNLFKNAFEVMPDGGHIVITTALKVSDSESSVHICFEDNGPGILFENPSDVFLPFTTSKNTNSNFGLGLSLCYNILSRYDGEITVQSDKENGTQFQITLPLSESV</sequence>
<evidence type="ECO:0000256" key="6">
    <source>
        <dbReference type="ARBA" id="ARBA00022840"/>
    </source>
</evidence>
<protein>
    <recommendedName>
        <fullName evidence="3">histidine kinase</fullName>
        <ecNumber evidence="3">2.7.13.3</ecNumber>
    </recommendedName>
</protein>
<dbReference type="InterPro" id="IPR003593">
    <property type="entry name" value="AAA+_ATPase"/>
</dbReference>
<evidence type="ECO:0000259" key="7">
    <source>
        <dbReference type="PROSITE" id="PS50109"/>
    </source>
</evidence>
<dbReference type="Pfam" id="PF00512">
    <property type="entry name" value="HisKA"/>
    <property type="match status" value="1"/>
</dbReference>
<evidence type="ECO:0000256" key="4">
    <source>
        <dbReference type="ARBA" id="ARBA00022553"/>
    </source>
</evidence>
<organism evidence="9 10">
    <name type="scientific">Oceanispirochaeta crateris</name>
    <dbReference type="NCBI Taxonomy" id="2518645"/>
    <lineage>
        <taxon>Bacteria</taxon>
        <taxon>Pseudomonadati</taxon>
        <taxon>Spirochaetota</taxon>
        <taxon>Spirochaetia</taxon>
        <taxon>Spirochaetales</taxon>
        <taxon>Spirochaetaceae</taxon>
        <taxon>Oceanispirochaeta</taxon>
    </lineage>
</organism>
<dbReference type="InterPro" id="IPR003661">
    <property type="entry name" value="HisK_dim/P_dom"/>
</dbReference>
<dbReference type="EMBL" id="CP036150">
    <property type="protein sequence ID" value="QEN09554.1"/>
    <property type="molecule type" value="Genomic_DNA"/>
</dbReference>